<gene>
    <name evidence="1" type="ORF">EHS24_000436</name>
</gene>
<accession>A0A427YAE2</accession>
<name>A0A427YAE2_9TREE</name>
<organism evidence="1 2">
    <name type="scientific">Apiotrichum porosum</name>
    <dbReference type="NCBI Taxonomy" id="105984"/>
    <lineage>
        <taxon>Eukaryota</taxon>
        <taxon>Fungi</taxon>
        <taxon>Dikarya</taxon>
        <taxon>Basidiomycota</taxon>
        <taxon>Agaricomycotina</taxon>
        <taxon>Tremellomycetes</taxon>
        <taxon>Trichosporonales</taxon>
        <taxon>Trichosporonaceae</taxon>
        <taxon>Apiotrichum</taxon>
    </lineage>
</organism>
<dbReference type="AlphaFoldDB" id="A0A427YAE2"/>
<keyword evidence="2" id="KW-1185">Reference proteome</keyword>
<comment type="caution">
    <text evidence="1">The sequence shown here is derived from an EMBL/GenBank/DDBJ whole genome shotgun (WGS) entry which is preliminary data.</text>
</comment>
<dbReference type="RefSeq" id="XP_028480125.1">
    <property type="nucleotide sequence ID" value="XM_028616268.1"/>
</dbReference>
<reference evidence="1 2" key="1">
    <citation type="submission" date="2018-11" db="EMBL/GenBank/DDBJ databases">
        <title>Genome sequence of Apiotrichum porosum DSM 27194.</title>
        <authorList>
            <person name="Aliyu H."/>
            <person name="Gorte O."/>
            <person name="Ochsenreither K."/>
        </authorList>
    </citation>
    <scope>NUCLEOTIDE SEQUENCE [LARGE SCALE GENOMIC DNA]</scope>
    <source>
        <strain evidence="1 2">DSM 27194</strain>
    </source>
</reference>
<dbReference type="Proteomes" id="UP000279236">
    <property type="component" value="Unassembled WGS sequence"/>
</dbReference>
<dbReference type="GeneID" id="39584979"/>
<protein>
    <submittedName>
        <fullName evidence="1">Uncharacterized protein</fullName>
    </submittedName>
</protein>
<evidence type="ECO:0000313" key="2">
    <source>
        <dbReference type="Proteomes" id="UP000279236"/>
    </source>
</evidence>
<dbReference type="STRING" id="105984.A0A427YAE2"/>
<evidence type="ECO:0000313" key="1">
    <source>
        <dbReference type="EMBL" id="RSH87917.1"/>
    </source>
</evidence>
<sequence>MASLNIDPDFNTPGHPIFQAADGVCFRFPWEPLVTNSSFFRDLTSIPLPPCDDPDTQEVIPLLSATSIALKLVFQVLSPNKWPRQKVKPFPYEHLEEVFIIADAYDLNAVLECLYKLSNDPFVVFTMAMALRDVAKIELAAHAVMRAAQIHPEIDFLLWIKSPVARAKLHRLREYHKTHITVKLFKHKAKILALSKYHLFNKSCRREPPCSPSTKWDNFCSLAFKEITRAISFIEAGHGPQVIIDAVVAGIGCPTCAGRMSQLMSDAVGSARPGTDGILKLHHFEPWF</sequence>
<proteinExistence type="predicted"/>
<dbReference type="EMBL" id="RSCE01000001">
    <property type="protein sequence ID" value="RSH87917.1"/>
    <property type="molecule type" value="Genomic_DNA"/>
</dbReference>